<dbReference type="EMBL" id="CP000155">
    <property type="protein sequence ID" value="ABC27561.1"/>
    <property type="molecule type" value="Genomic_DNA"/>
</dbReference>
<dbReference type="Pfam" id="PF07696">
    <property type="entry name" value="7TMR-DISMED2"/>
    <property type="match status" value="1"/>
</dbReference>
<dbReference type="OrthoDB" id="5289013at2"/>
<dbReference type="RefSeq" id="WP_011394638.1">
    <property type="nucleotide sequence ID" value="NC_007645.1"/>
</dbReference>
<sequence>MPRHSYTLACLVFVLLFARSLEAVAASGEGPTPFNVDKGLDMAGLTPHLALLEDPTQSLRFEEVSSAEFADRFKSTAGQSPNFGFSESAWWVRFTLKNTTAEDLAVTLRQDYPLIDHLTLWEPLADGSWKRHATGDRLSFYSRDVEHRDYLFPLELPAYASRTYYMRFSSDGSMNIGLSLYAPESLLERIGKEQLAYGAYYGGFLVLVIYNFFMFIAVRDRTFAHYLLYVTSYGLYMAVHNGLTFQFLWPNFPWFANHSLLILLILSLLGALQFARSILVTQQIAPRTDFAARVLEWLMLISLACTPFFTYHTMIVPISLLTFVIAAQLLLMGVLALMAGSRPARYYMTAWTALLIGVLAYMLKTFGLLPHNVLTQNGFQIGSLTEMVLLSLALSSRVNELQRKTYTDALTGLFNRRHFDDKFATEFHRAQQSKQPLTLLVIDIDCFKQFNDTYGHNVGDHALKEVARILAKGVRKPNCPCRYGGEEFAVILPNTDHDAAMSLANRLRVKVEEETESGYKLSISVGVASMAHDEFDCPNKLFERADYALYTAKQQGRNRVIDYRSCAPRRESEMSKNALIGAES</sequence>
<dbReference type="AlphaFoldDB" id="Q2SP63"/>
<feature type="transmembrane region" description="Helical" evidence="4">
    <location>
        <begin position="255"/>
        <end position="278"/>
    </location>
</feature>
<feature type="transmembrane region" description="Helical" evidence="4">
    <location>
        <begin position="195"/>
        <end position="214"/>
    </location>
</feature>
<comment type="catalytic activity">
    <reaction evidence="3">
        <text>2 GTP = 3',3'-c-di-GMP + 2 diphosphate</text>
        <dbReference type="Rhea" id="RHEA:24898"/>
        <dbReference type="ChEBI" id="CHEBI:33019"/>
        <dbReference type="ChEBI" id="CHEBI:37565"/>
        <dbReference type="ChEBI" id="CHEBI:58805"/>
        <dbReference type="EC" id="2.7.7.65"/>
    </reaction>
</comment>
<feature type="domain" description="GGDEF" evidence="6">
    <location>
        <begin position="435"/>
        <end position="565"/>
    </location>
</feature>
<evidence type="ECO:0000256" key="1">
    <source>
        <dbReference type="ARBA" id="ARBA00001946"/>
    </source>
</evidence>
<dbReference type="PANTHER" id="PTHR45138">
    <property type="entry name" value="REGULATORY COMPONENTS OF SENSORY TRANSDUCTION SYSTEM"/>
    <property type="match status" value="1"/>
</dbReference>
<evidence type="ECO:0000256" key="2">
    <source>
        <dbReference type="ARBA" id="ARBA00012528"/>
    </source>
</evidence>
<feature type="chain" id="PRO_5004215723" description="diguanylate cyclase" evidence="5">
    <location>
        <begin position="26"/>
        <end position="584"/>
    </location>
</feature>
<dbReference type="Proteomes" id="UP000000238">
    <property type="component" value="Chromosome"/>
</dbReference>
<keyword evidence="4" id="KW-0812">Transmembrane</keyword>
<dbReference type="InterPro" id="IPR000160">
    <property type="entry name" value="GGDEF_dom"/>
</dbReference>
<protein>
    <recommendedName>
        <fullName evidence="2">diguanylate cyclase</fullName>
        <ecNumber evidence="2">2.7.7.65</ecNumber>
    </recommendedName>
</protein>
<dbReference type="eggNOG" id="COG3706">
    <property type="taxonomic scope" value="Bacteria"/>
</dbReference>
<dbReference type="Gene3D" id="2.60.40.2380">
    <property type="match status" value="1"/>
</dbReference>
<name>Q2SP63_HAHCH</name>
<dbReference type="InterPro" id="IPR011623">
    <property type="entry name" value="7TMR_DISM_rcpt_extracell_dom1"/>
</dbReference>
<feature type="transmembrane region" description="Helical" evidence="4">
    <location>
        <begin position="290"/>
        <end position="309"/>
    </location>
</feature>
<dbReference type="InterPro" id="IPR029787">
    <property type="entry name" value="Nucleotide_cyclase"/>
</dbReference>
<evidence type="ECO:0000313" key="8">
    <source>
        <dbReference type="Proteomes" id="UP000000238"/>
    </source>
</evidence>
<feature type="transmembrane region" description="Helical" evidence="4">
    <location>
        <begin position="346"/>
        <end position="366"/>
    </location>
</feature>
<proteinExistence type="predicted"/>
<dbReference type="InterPro" id="IPR043128">
    <property type="entry name" value="Rev_trsase/Diguanyl_cyclase"/>
</dbReference>
<evidence type="ECO:0000256" key="3">
    <source>
        <dbReference type="ARBA" id="ARBA00034247"/>
    </source>
</evidence>
<keyword evidence="4" id="KW-1133">Transmembrane helix</keyword>
<evidence type="ECO:0000256" key="5">
    <source>
        <dbReference type="SAM" id="SignalP"/>
    </source>
</evidence>
<dbReference type="SUPFAM" id="SSF55073">
    <property type="entry name" value="Nucleotide cyclase"/>
    <property type="match status" value="1"/>
</dbReference>
<dbReference type="PANTHER" id="PTHR45138:SF9">
    <property type="entry name" value="DIGUANYLATE CYCLASE DGCM-RELATED"/>
    <property type="match status" value="1"/>
</dbReference>
<dbReference type="FunFam" id="3.30.70.270:FF:000001">
    <property type="entry name" value="Diguanylate cyclase domain protein"/>
    <property type="match status" value="1"/>
</dbReference>
<dbReference type="InterPro" id="IPR050469">
    <property type="entry name" value="Diguanylate_Cyclase"/>
</dbReference>
<evidence type="ECO:0000259" key="6">
    <source>
        <dbReference type="PROSITE" id="PS50887"/>
    </source>
</evidence>
<dbReference type="InterPro" id="IPR011622">
    <property type="entry name" value="7TMR_DISM_rcpt_extracell_dom2"/>
</dbReference>
<dbReference type="Pfam" id="PF07695">
    <property type="entry name" value="7TMR-DISM_7TM"/>
    <property type="match status" value="1"/>
</dbReference>
<dbReference type="KEGG" id="hch:HCH_00660"/>
<keyword evidence="8" id="KW-1185">Reference proteome</keyword>
<dbReference type="Pfam" id="PF00990">
    <property type="entry name" value="GGDEF"/>
    <property type="match status" value="1"/>
</dbReference>
<feature type="transmembrane region" description="Helical" evidence="4">
    <location>
        <begin position="226"/>
        <end position="249"/>
    </location>
</feature>
<dbReference type="Gene3D" id="3.30.70.270">
    <property type="match status" value="1"/>
</dbReference>
<dbReference type="GO" id="GO:0052621">
    <property type="term" value="F:diguanylate cyclase activity"/>
    <property type="evidence" value="ECO:0007669"/>
    <property type="project" value="UniProtKB-EC"/>
</dbReference>
<dbReference type="SMART" id="SM00267">
    <property type="entry name" value="GGDEF"/>
    <property type="match status" value="1"/>
</dbReference>
<gene>
    <name evidence="7" type="ordered locus">HCH_00660</name>
</gene>
<feature type="signal peptide" evidence="5">
    <location>
        <begin position="1"/>
        <end position="25"/>
    </location>
</feature>
<feature type="transmembrane region" description="Helical" evidence="4">
    <location>
        <begin position="315"/>
        <end position="339"/>
    </location>
</feature>
<dbReference type="STRING" id="349521.HCH_00660"/>
<dbReference type="HOGENOM" id="CLU_000445_105_4_6"/>
<dbReference type="CDD" id="cd01949">
    <property type="entry name" value="GGDEF"/>
    <property type="match status" value="1"/>
</dbReference>
<accession>Q2SP63</accession>
<reference evidence="7 8" key="1">
    <citation type="journal article" date="2005" name="Nucleic Acids Res.">
        <title>Genomic blueprint of Hahella chejuensis, a marine microbe producing an algicidal agent.</title>
        <authorList>
            <person name="Jeong H."/>
            <person name="Yim J.H."/>
            <person name="Lee C."/>
            <person name="Choi S.-H."/>
            <person name="Park Y.K."/>
            <person name="Yoon S.H."/>
            <person name="Hur C.-G."/>
            <person name="Kang H.-Y."/>
            <person name="Kim D."/>
            <person name="Lee H.H."/>
            <person name="Park K.H."/>
            <person name="Park S.-H."/>
            <person name="Park H.-S."/>
            <person name="Lee H.K."/>
            <person name="Oh T.K."/>
            <person name="Kim J.F."/>
        </authorList>
    </citation>
    <scope>NUCLEOTIDE SEQUENCE [LARGE SCALE GENOMIC DNA]</scope>
    <source>
        <strain evidence="7 8">KCTC 2396</strain>
    </source>
</reference>
<comment type="cofactor">
    <cofactor evidence="1">
        <name>Mg(2+)</name>
        <dbReference type="ChEBI" id="CHEBI:18420"/>
    </cofactor>
</comment>
<keyword evidence="4" id="KW-0472">Membrane</keyword>
<keyword evidence="5" id="KW-0732">Signal</keyword>
<organism evidence="7 8">
    <name type="scientific">Hahella chejuensis (strain KCTC 2396)</name>
    <dbReference type="NCBI Taxonomy" id="349521"/>
    <lineage>
        <taxon>Bacteria</taxon>
        <taxon>Pseudomonadati</taxon>
        <taxon>Pseudomonadota</taxon>
        <taxon>Gammaproteobacteria</taxon>
        <taxon>Oceanospirillales</taxon>
        <taxon>Hahellaceae</taxon>
        <taxon>Hahella</taxon>
    </lineage>
</organism>
<dbReference type="PROSITE" id="PS50887">
    <property type="entry name" value="GGDEF"/>
    <property type="match status" value="1"/>
</dbReference>
<evidence type="ECO:0000256" key="4">
    <source>
        <dbReference type="SAM" id="Phobius"/>
    </source>
</evidence>
<dbReference type="NCBIfam" id="TIGR00254">
    <property type="entry name" value="GGDEF"/>
    <property type="match status" value="1"/>
</dbReference>
<dbReference type="EC" id="2.7.7.65" evidence="2"/>
<evidence type="ECO:0000313" key="7">
    <source>
        <dbReference type="EMBL" id="ABC27561.1"/>
    </source>
</evidence>